<dbReference type="Proteomes" id="UP001432180">
    <property type="component" value="Chromosome"/>
</dbReference>
<protein>
    <recommendedName>
        <fullName evidence="3">Zinc ribbon domain-containing protein</fullName>
    </recommendedName>
</protein>
<sequence>MDRCPNCRARADGTTHCRRCGMELDRLAAIEQAAEQHLQIALRALASGQRPAAKTALHQAQGLKNQPLAAKLLGFIGVLDDAARVDFASDVTTQARPVPAEKAPPAAEARWLQW</sequence>
<proteinExistence type="predicted"/>
<name>A0ABZ0SAF1_9GAMM</name>
<keyword evidence="2" id="KW-1185">Reference proteome</keyword>
<evidence type="ECO:0000313" key="1">
    <source>
        <dbReference type="EMBL" id="WPL17021.1"/>
    </source>
</evidence>
<organism evidence="1 2">
    <name type="scientific">Thiorhodovibrio winogradskyi</name>
    <dbReference type="NCBI Taxonomy" id="77007"/>
    <lineage>
        <taxon>Bacteria</taxon>
        <taxon>Pseudomonadati</taxon>
        <taxon>Pseudomonadota</taxon>
        <taxon>Gammaproteobacteria</taxon>
        <taxon>Chromatiales</taxon>
        <taxon>Chromatiaceae</taxon>
        <taxon>Thiorhodovibrio</taxon>
    </lineage>
</organism>
<gene>
    <name evidence="1" type="ORF">Thiowin_02006</name>
</gene>
<evidence type="ECO:0000313" key="2">
    <source>
        <dbReference type="Proteomes" id="UP001432180"/>
    </source>
</evidence>
<evidence type="ECO:0008006" key="3">
    <source>
        <dbReference type="Google" id="ProtNLM"/>
    </source>
</evidence>
<accession>A0ABZ0SAF1</accession>
<reference evidence="1 2" key="1">
    <citation type="journal article" date="2023" name="Microorganisms">
        <title>Thiorhodovibrio frisius and Trv. litoralis spp. nov., Two Novel Members from a Clade of Fastidious Purple Sulfur Bacteria That Exhibit Unique Red-Shifted Light-Harvesting Capabilities.</title>
        <authorList>
            <person name="Methner A."/>
            <person name="Kuzyk S.B."/>
            <person name="Petersen J."/>
            <person name="Bauer S."/>
            <person name="Brinkmann H."/>
            <person name="Sichau K."/>
            <person name="Wanner G."/>
            <person name="Wolf J."/>
            <person name="Neumann-Schaal M."/>
            <person name="Henke P."/>
            <person name="Tank M."/>
            <person name="Sproer C."/>
            <person name="Bunk B."/>
            <person name="Overmann J."/>
        </authorList>
    </citation>
    <scope>NUCLEOTIDE SEQUENCE [LARGE SCALE GENOMIC DNA]</scope>
    <source>
        <strain evidence="1 2">DSM 6702</strain>
    </source>
</reference>
<dbReference type="EMBL" id="CP121472">
    <property type="protein sequence ID" value="WPL17021.1"/>
    <property type="molecule type" value="Genomic_DNA"/>
</dbReference>